<dbReference type="Pfam" id="PF00561">
    <property type="entry name" value="Abhydrolase_1"/>
    <property type="match status" value="1"/>
</dbReference>
<dbReference type="InterPro" id="IPR052920">
    <property type="entry name" value="DNA-binding_regulatory"/>
</dbReference>
<gene>
    <name evidence="2" type="ORF">IAD23_07060</name>
</gene>
<dbReference type="PANTHER" id="PTHR43358">
    <property type="entry name" value="ALPHA/BETA-HYDROLASE"/>
    <property type="match status" value="1"/>
</dbReference>
<dbReference type="InterPro" id="IPR000073">
    <property type="entry name" value="AB_hydrolase_1"/>
</dbReference>
<dbReference type="Proteomes" id="UP000824125">
    <property type="component" value="Unassembled WGS sequence"/>
</dbReference>
<organism evidence="2 3">
    <name type="scientific">Candidatus Scybalenecus merdavium</name>
    <dbReference type="NCBI Taxonomy" id="2840939"/>
    <lineage>
        <taxon>Bacteria</taxon>
        <taxon>Bacillati</taxon>
        <taxon>Bacillota</taxon>
        <taxon>Clostridia</taxon>
        <taxon>Eubacteriales</taxon>
        <taxon>Oscillospiraceae</taxon>
        <taxon>Oscillospiraceae incertae sedis</taxon>
        <taxon>Candidatus Scybalenecus</taxon>
    </lineage>
</organism>
<evidence type="ECO:0000259" key="1">
    <source>
        <dbReference type="Pfam" id="PF00561"/>
    </source>
</evidence>
<dbReference type="Gene3D" id="3.40.50.1820">
    <property type="entry name" value="alpha/beta hydrolase"/>
    <property type="match status" value="1"/>
</dbReference>
<dbReference type="EMBL" id="DVNM01000041">
    <property type="protein sequence ID" value="HIU69696.1"/>
    <property type="molecule type" value="Genomic_DNA"/>
</dbReference>
<keyword evidence="2" id="KW-0378">Hydrolase</keyword>
<name>A0A9D1SPK9_9FIRM</name>
<comment type="caution">
    <text evidence="2">The sequence shown here is derived from an EMBL/GenBank/DDBJ whole genome shotgun (WGS) entry which is preliminary data.</text>
</comment>
<dbReference type="GO" id="GO:0016787">
    <property type="term" value="F:hydrolase activity"/>
    <property type="evidence" value="ECO:0007669"/>
    <property type="project" value="UniProtKB-KW"/>
</dbReference>
<accession>A0A9D1SPK9</accession>
<sequence length="323" mass="36104">MQTLIVILIVLAVLLLLYFLLCALVFNQIAWRRQIRIPSFLTDLVAGNEAPDNYEKLAAAKTEELLQKGLETLEMQSGRDTLRARLWPAAAPSKKIVFACHGARSSGPGEFCFSAAFLHAQGYHLFMPDHRGCGESDGRFMGYGTHESNDAMLWLDYILKRFGNDCEILLYGVSMGAATVLMMSGKELPLNVKGVVSDCAYTSAYAEFEYQLRTSFHLPPFPILPTVNMCCRLFAHYSFRDASPVEAIQKAKIPALFIHGGKDDFVPTFMAGELFDAYPCKKYKLIVPDALHARSYYTAPATYEKAFLQFAQEVFSSEHESVS</sequence>
<dbReference type="SUPFAM" id="SSF53474">
    <property type="entry name" value="alpha/beta-Hydrolases"/>
    <property type="match status" value="1"/>
</dbReference>
<protein>
    <submittedName>
        <fullName evidence="2">Alpha/beta hydrolase</fullName>
    </submittedName>
</protein>
<reference evidence="2" key="2">
    <citation type="journal article" date="2021" name="PeerJ">
        <title>Extensive microbial diversity within the chicken gut microbiome revealed by metagenomics and culture.</title>
        <authorList>
            <person name="Gilroy R."/>
            <person name="Ravi A."/>
            <person name="Getino M."/>
            <person name="Pursley I."/>
            <person name="Horton D.L."/>
            <person name="Alikhan N.F."/>
            <person name="Baker D."/>
            <person name="Gharbi K."/>
            <person name="Hall N."/>
            <person name="Watson M."/>
            <person name="Adriaenssens E.M."/>
            <person name="Foster-Nyarko E."/>
            <person name="Jarju S."/>
            <person name="Secka A."/>
            <person name="Antonio M."/>
            <person name="Oren A."/>
            <person name="Chaudhuri R.R."/>
            <person name="La Ragione R."/>
            <person name="Hildebrand F."/>
            <person name="Pallen M.J."/>
        </authorList>
    </citation>
    <scope>NUCLEOTIDE SEQUENCE</scope>
    <source>
        <strain evidence="2">CHK176-6737</strain>
    </source>
</reference>
<dbReference type="PANTHER" id="PTHR43358:SF4">
    <property type="entry name" value="ALPHA_BETA HYDROLASE FOLD-1 DOMAIN-CONTAINING PROTEIN"/>
    <property type="match status" value="1"/>
</dbReference>
<dbReference type="AlphaFoldDB" id="A0A9D1SPK9"/>
<feature type="domain" description="AB hydrolase-1" evidence="1">
    <location>
        <begin position="97"/>
        <end position="216"/>
    </location>
</feature>
<reference evidence="2" key="1">
    <citation type="submission" date="2020-10" db="EMBL/GenBank/DDBJ databases">
        <authorList>
            <person name="Gilroy R."/>
        </authorList>
    </citation>
    <scope>NUCLEOTIDE SEQUENCE</scope>
    <source>
        <strain evidence="2">CHK176-6737</strain>
    </source>
</reference>
<evidence type="ECO:0000313" key="3">
    <source>
        <dbReference type="Proteomes" id="UP000824125"/>
    </source>
</evidence>
<proteinExistence type="predicted"/>
<evidence type="ECO:0000313" key="2">
    <source>
        <dbReference type="EMBL" id="HIU69696.1"/>
    </source>
</evidence>
<dbReference type="InterPro" id="IPR029058">
    <property type="entry name" value="AB_hydrolase_fold"/>
</dbReference>